<dbReference type="Pfam" id="PF00367">
    <property type="entry name" value="PTS_EIIB"/>
    <property type="match status" value="1"/>
</dbReference>
<feature type="transmembrane region" description="Helical" evidence="12">
    <location>
        <begin position="116"/>
        <end position="133"/>
    </location>
</feature>
<evidence type="ECO:0000256" key="6">
    <source>
        <dbReference type="ARBA" id="ARBA00022683"/>
    </source>
</evidence>
<feature type="domain" description="PTS EIIB type-1" evidence="13">
    <location>
        <begin position="404"/>
        <end position="481"/>
    </location>
</feature>
<keyword evidence="2" id="KW-0813">Transport</keyword>
<dbReference type="Proteomes" id="UP000886741">
    <property type="component" value="Unassembled WGS sequence"/>
</dbReference>
<dbReference type="InterPro" id="IPR018113">
    <property type="entry name" value="PTrfase_EIIB_Cys"/>
</dbReference>
<name>A0A9D1FBJ0_9FIRM</name>
<dbReference type="GO" id="GO:0015764">
    <property type="term" value="P:N-acetylglucosamine transport"/>
    <property type="evidence" value="ECO:0007669"/>
    <property type="project" value="TreeGrafter"/>
</dbReference>
<evidence type="ECO:0000256" key="3">
    <source>
        <dbReference type="ARBA" id="ARBA00022475"/>
    </source>
</evidence>
<dbReference type="InterPro" id="IPR013013">
    <property type="entry name" value="PTS_EIIC_1"/>
</dbReference>
<dbReference type="GO" id="GO:0090563">
    <property type="term" value="F:protein-phosphocysteine-sugar phosphotransferase activity"/>
    <property type="evidence" value="ECO:0007669"/>
    <property type="project" value="TreeGrafter"/>
</dbReference>
<feature type="domain" description="PTS EIIC type-1" evidence="14">
    <location>
        <begin position="1"/>
        <end position="387"/>
    </location>
</feature>
<keyword evidence="4" id="KW-0762">Sugar transport</keyword>
<feature type="transmembrane region" description="Helical" evidence="12">
    <location>
        <begin position="179"/>
        <end position="201"/>
    </location>
</feature>
<dbReference type="PROSITE" id="PS51103">
    <property type="entry name" value="PTS_EIIC_TYPE_1"/>
    <property type="match status" value="1"/>
</dbReference>
<dbReference type="PROSITE" id="PS51098">
    <property type="entry name" value="PTS_EIIB_TYPE_1"/>
    <property type="match status" value="1"/>
</dbReference>
<keyword evidence="6" id="KW-0598">Phosphotransferase system</keyword>
<keyword evidence="8" id="KW-0418">Kinase</keyword>
<evidence type="ECO:0000256" key="2">
    <source>
        <dbReference type="ARBA" id="ARBA00022448"/>
    </source>
</evidence>
<feature type="transmembrane region" description="Helical" evidence="12">
    <location>
        <begin position="299"/>
        <end position="323"/>
    </location>
</feature>
<dbReference type="GO" id="GO:0019866">
    <property type="term" value="C:organelle inner membrane"/>
    <property type="evidence" value="ECO:0007669"/>
    <property type="project" value="InterPro"/>
</dbReference>
<feature type="transmembrane region" description="Helical" evidence="12">
    <location>
        <begin position="276"/>
        <end position="293"/>
    </location>
</feature>
<gene>
    <name evidence="15" type="ORF">IAA83_09785</name>
</gene>
<dbReference type="GO" id="GO:0015572">
    <property type="term" value="F:N-acetylglucosamine transmembrane transporter activity"/>
    <property type="evidence" value="ECO:0007669"/>
    <property type="project" value="InterPro"/>
</dbReference>
<feature type="transmembrane region" description="Helical" evidence="12">
    <location>
        <begin position="244"/>
        <end position="264"/>
    </location>
</feature>
<dbReference type="GO" id="GO:0016301">
    <property type="term" value="F:kinase activity"/>
    <property type="evidence" value="ECO:0007669"/>
    <property type="project" value="UniProtKB-KW"/>
</dbReference>
<dbReference type="Pfam" id="PF02378">
    <property type="entry name" value="PTS_EIIC"/>
    <property type="match status" value="1"/>
</dbReference>
<evidence type="ECO:0000256" key="4">
    <source>
        <dbReference type="ARBA" id="ARBA00022597"/>
    </source>
</evidence>
<dbReference type="GO" id="GO:0009401">
    <property type="term" value="P:phosphoenolpyruvate-dependent sugar phosphotransferase system"/>
    <property type="evidence" value="ECO:0007669"/>
    <property type="project" value="UniProtKB-KW"/>
</dbReference>
<evidence type="ECO:0000256" key="9">
    <source>
        <dbReference type="ARBA" id="ARBA00022989"/>
    </source>
</evidence>
<proteinExistence type="predicted"/>
<keyword evidence="9 12" id="KW-1133">Transmembrane helix</keyword>
<evidence type="ECO:0000256" key="5">
    <source>
        <dbReference type="ARBA" id="ARBA00022679"/>
    </source>
</evidence>
<dbReference type="GO" id="GO:0005886">
    <property type="term" value="C:plasma membrane"/>
    <property type="evidence" value="ECO:0007669"/>
    <property type="project" value="UniProtKB-SubCell"/>
</dbReference>
<dbReference type="AlphaFoldDB" id="A0A9D1FBJ0"/>
<dbReference type="NCBIfam" id="TIGR01998">
    <property type="entry name" value="PTS-II-BC-nag"/>
    <property type="match status" value="1"/>
</dbReference>
<protein>
    <submittedName>
        <fullName evidence="15">PTS transporter subunit EIIC</fullName>
    </submittedName>
</protein>
<comment type="caution">
    <text evidence="15">The sequence shown here is derived from an EMBL/GenBank/DDBJ whole genome shotgun (WGS) entry which is preliminary data.</text>
</comment>
<dbReference type="EMBL" id="DVJJ01000148">
    <property type="protein sequence ID" value="HIS65636.1"/>
    <property type="molecule type" value="Genomic_DNA"/>
</dbReference>
<keyword evidence="3" id="KW-1003">Cell membrane</keyword>
<evidence type="ECO:0000256" key="8">
    <source>
        <dbReference type="ARBA" id="ARBA00022777"/>
    </source>
</evidence>
<organism evidence="15 16">
    <name type="scientific">Candidatus Avoscillospira avistercoris</name>
    <dbReference type="NCBI Taxonomy" id="2840707"/>
    <lineage>
        <taxon>Bacteria</taxon>
        <taxon>Bacillati</taxon>
        <taxon>Bacillota</taxon>
        <taxon>Clostridia</taxon>
        <taxon>Eubacteriales</taxon>
        <taxon>Oscillospiraceae</taxon>
        <taxon>Oscillospiraceae incertae sedis</taxon>
        <taxon>Candidatus Avoscillospira</taxon>
    </lineage>
</organism>
<feature type="transmembrane region" description="Helical" evidence="12">
    <location>
        <begin position="80"/>
        <end position="104"/>
    </location>
</feature>
<dbReference type="GO" id="GO:0008982">
    <property type="term" value="F:protein-N(PI)-phosphohistidine-sugar phosphotransferase activity"/>
    <property type="evidence" value="ECO:0007669"/>
    <property type="project" value="InterPro"/>
</dbReference>
<dbReference type="Gene3D" id="3.30.1360.60">
    <property type="entry name" value="Glucose permease domain IIB"/>
    <property type="match status" value="1"/>
</dbReference>
<dbReference type="NCBIfam" id="TIGR00826">
    <property type="entry name" value="EIIB_glc"/>
    <property type="match status" value="1"/>
</dbReference>
<evidence type="ECO:0000256" key="11">
    <source>
        <dbReference type="PROSITE-ProRule" id="PRU00421"/>
    </source>
</evidence>
<dbReference type="InterPro" id="IPR050429">
    <property type="entry name" value="PTS_Glucose_EIICBA"/>
</dbReference>
<keyword evidence="7 12" id="KW-0812">Transmembrane</keyword>
<evidence type="ECO:0000256" key="7">
    <source>
        <dbReference type="ARBA" id="ARBA00022692"/>
    </source>
</evidence>
<evidence type="ECO:0000256" key="12">
    <source>
        <dbReference type="SAM" id="Phobius"/>
    </source>
</evidence>
<feature type="transmembrane region" description="Helical" evidence="12">
    <location>
        <begin position="153"/>
        <end position="173"/>
    </location>
</feature>
<accession>A0A9D1FBJ0</accession>
<reference evidence="15" key="2">
    <citation type="journal article" date="2021" name="PeerJ">
        <title>Extensive microbial diversity within the chicken gut microbiome revealed by metagenomics and culture.</title>
        <authorList>
            <person name="Gilroy R."/>
            <person name="Ravi A."/>
            <person name="Getino M."/>
            <person name="Pursley I."/>
            <person name="Horton D.L."/>
            <person name="Alikhan N.F."/>
            <person name="Baker D."/>
            <person name="Gharbi K."/>
            <person name="Hall N."/>
            <person name="Watson M."/>
            <person name="Adriaenssens E.M."/>
            <person name="Foster-Nyarko E."/>
            <person name="Jarju S."/>
            <person name="Secka A."/>
            <person name="Antonio M."/>
            <person name="Oren A."/>
            <person name="Chaudhuri R.R."/>
            <person name="La Ragione R."/>
            <person name="Hildebrand F."/>
            <person name="Pallen M.J."/>
        </authorList>
    </citation>
    <scope>NUCLEOTIDE SEQUENCE</scope>
    <source>
        <strain evidence="15">ChiBcec16-1751</strain>
    </source>
</reference>
<dbReference type="PROSITE" id="PS01035">
    <property type="entry name" value="PTS_EIIB_TYPE_1_CYS"/>
    <property type="match status" value="1"/>
</dbReference>
<feature type="transmembrane region" description="Helical" evidence="12">
    <location>
        <begin position="355"/>
        <end position="375"/>
    </location>
</feature>
<dbReference type="InterPro" id="IPR010974">
    <property type="entry name" value="PTS_IIBC_nag"/>
</dbReference>
<evidence type="ECO:0000256" key="1">
    <source>
        <dbReference type="ARBA" id="ARBA00004651"/>
    </source>
</evidence>
<dbReference type="PANTHER" id="PTHR30009:SF4">
    <property type="entry name" value="PTS SYSTEM N-ACETYLGLUCOSAMINE-SPECIFIC EIICBA COMPONENT"/>
    <property type="match status" value="1"/>
</dbReference>
<dbReference type="InterPro" id="IPR036878">
    <property type="entry name" value="Glu_permease_IIB"/>
</dbReference>
<feature type="transmembrane region" description="Helical" evidence="12">
    <location>
        <begin position="12"/>
        <end position="32"/>
    </location>
</feature>
<dbReference type="CDD" id="cd00212">
    <property type="entry name" value="PTS_IIB_glc"/>
    <property type="match status" value="1"/>
</dbReference>
<keyword evidence="10 12" id="KW-0472">Membrane</keyword>
<evidence type="ECO:0000313" key="16">
    <source>
        <dbReference type="Proteomes" id="UP000886741"/>
    </source>
</evidence>
<dbReference type="InterPro" id="IPR003352">
    <property type="entry name" value="PTS_EIIC"/>
</dbReference>
<feature type="active site" description="Phosphocysteine intermediate; for EIIB activity" evidence="11">
    <location>
        <position position="426"/>
    </location>
</feature>
<comment type="subcellular location">
    <subcellularLocation>
        <location evidence="1">Cell membrane</location>
        <topology evidence="1">Multi-pass membrane protein</topology>
    </subcellularLocation>
</comment>
<evidence type="ECO:0000313" key="15">
    <source>
        <dbReference type="EMBL" id="HIS65636.1"/>
    </source>
</evidence>
<reference evidence="15" key="1">
    <citation type="submission" date="2020-10" db="EMBL/GenBank/DDBJ databases">
        <authorList>
            <person name="Gilroy R."/>
        </authorList>
    </citation>
    <scope>NUCLEOTIDE SEQUENCE</scope>
    <source>
        <strain evidence="15">ChiBcec16-1751</strain>
    </source>
</reference>
<sequence>MMRFLQRLGKSLMLPVACLPIGGLLMGIGYWIDPSGWGANNLLALLLIKSGGILIDNMAILFALGVAIGMSKDQHGTAGLAAIISWLTVQTMLGVAVVSTIMGVPAEEVPAAFSKINNQFIGILCGLISAGCYNKFYKTEMPDFLGFFAGRRFVPIMTVIVTLIICIPLYFVWPIVYTALVSFGEAIISLDAIGAGIYGFFNRLLIPVGLHHALNSVFWFDVANISDINRFWGILEGGVKGVTGMYQAGFFPVMMFGLPGAALAMYHTAKTKNKKIAAGILMSAALCSFFTGVTEPLEFSFMFLAPGLYVVHALLTGISVAVVAALPIRAGFQFSAGFVDWFLSFKAPFAMNPLLLIPIGLAFFVIYYVVFRFMITKFNLKTPGREDDDTASEMKIELSNSDYAAMAKIILEGVGGAANVASIDNCITRLRLEVKDRLLVDEKKIKSSGAAGVIRPGKTSVQVIIGPKVQFVADEFKKLVD</sequence>
<dbReference type="SUPFAM" id="SSF55604">
    <property type="entry name" value="Glucose permease domain IIB"/>
    <property type="match status" value="1"/>
</dbReference>
<dbReference type="PANTHER" id="PTHR30009">
    <property type="entry name" value="CYTOCHROME C-TYPE SYNTHESIS PROTEIN AND PTS TRANSMEMBRANE COMPONENT"/>
    <property type="match status" value="1"/>
</dbReference>
<dbReference type="FunFam" id="3.30.1360.60:FF:000001">
    <property type="entry name" value="PTS system glucose-specific IIBC component PtsG"/>
    <property type="match status" value="1"/>
</dbReference>
<evidence type="ECO:0000259" key="13">
    <source>
        <dbReference type="PROSITE" id="PS51098"/>
    </source>
</evidence>
<keyword evidence="5" id="KW-0808">Transferase</keyword>
<evidence type="ECO:0000256" key="10">
    <source>
        <dbReference type="ARBA" id="ARBA00023136"/>
    </source>
</evidence>
<dbReference type="InterPro" id="IPR001996">
    <property type="entry name" value="PTS_IIB_1"/>
</dbReference>
<feature type="transmembrane region" description="Helical" evidence="12">
    <location>
        <begin position="44"/>
        <end position="68"/>
    </location>
</feature>
<evidence type="ECO:0000259" key="14">
    <source>
        <dbReference type="PROSITE" id="PS51103"/>
    </source>
</evidence>